<evidence type="ECO:0000256" key="2">
    <source>
        <dbReference type="ARBA" id="ARBA00022670"/>
    </source>
</evidence>
<evidence type="ECO:0000259" key="5">
    <source>
        <dbReference type="Pfam" id="PF04586"/>
    </source>
</evidence>
<comment type="caution">
    <text evidence="6">The sequence shown here is derived from an EMBL/GenBank/DDBJ whole genome shotgun (WGS) entry which is preliminary data.</text>
</comment>
<keyword evidence="1" id="KW-1188">Viral release from host cell</keyword>
<name>A0ABY1YBN9_9HYPH</name>
<keyword evidence="2" id="KW-0645">Protease</keyword>
<evidence type="ECO:0000313" key="7">
    <source>
        <dbReference type="Proteomes" id="UP000294239"/>
    </source>
</evidence>
<dbReference type="GeneID" id="301040295"/>
<proteinExistence type="predicted"/>
<accession>A0ABY1YBN9</accession>
<feature type="region of interest" description="Disordered" evidence="4">
    <location>
        <begin position="172"/>
        <end position="208"/>
    </location>
</feature>
<dbReference type="Pfam" id="PF25209">
    <property type="entry name" value="Phage_capsid_4"/>
    <property type="match status" value="1"/>
</dbReference>
<evidence type="ECO:0000256" key="1">
    <source>
        <dbReference type="ARBA" id="ARBA00022612"/>
    </source>
</evidence>
<dbReference type="EMBL" id="SISF01000023">
    <property type="protein sequence ID" value="TBN16942.1"/>
    <property type="molecule type" value="Genomic_DNA"/>
</dbReference>
<dbReference type="NCBIfam" id="NF045541">
    <property type="entry name" value="scaf_prot_MCP2"/>
    <property type="match status" value="1"/>
</dbReference>
<dbReference type="RefSeq" id="WP_130977182.1">
    <property type="nucleotide sequence ID" value="NZ_SISF01000023.1"/>
</dbReference>
<evidence type="ECO:0000256" key="4">
    <source>
        <dbReference type="SAM" id="MobiDB-lite"/>
    </source>
</evidence>
<keyword evidence="3" id="KW-0378">Hydrolase</keyword>
<reference evidence="6 7" key="1">
    <citation type="submission" date="2019-02" db="EMBL/GenBank/DDBJ databases">
        <title>Current taxonomic status of genus Agrobacterium and description of Agrobacterium cavarae sp. nov. isolated from maize roots.</title>
        <authorList>
            <person name="Flores-Felix J.D."/>
            <person name="Menendez E."/>
            <person name="Ramirez-Bahena M.H."/>
            <person name="Garcia-Fraile P."/>
            <person name="Velazquez E."/>
        </authorList>
    </citation>
    <scope>NUCLEOTIDE SEQUENCE [LARGE SCALE GENOMIC DNA]</scope>
    <source>
        <strain evidence="6 7">RZME10</strain>
    </source>
</reference>
<sequence>MTNALRKAKAETGLRRAWGFQPDTLDVEERTVWVIAATETRVKRSFFDEVLLCEPDAVVSTRLQNLPVLDSHRSASVKDILGQVVAWRFEGRKLLMQIRFADNEGGNAAFALVRDGMLGKVSVGYRILKTEETETRGSVTVTVTRWEPTEISLVSVPADPNATIRGNVKMARKPTTNRRAAPQVNEELPEDDIETGHEEERRHPVAQRSLSVEDTQRLFAMRDNAVRAGFSASEFDEIVSEARGSMRSIRSAYQEMMVSAERQVTTDSRVGLDMGGNANDVRNAVIDALAVRLGATSQVQNNPYAGRSSVEIGRRFLEDSGISTRGMDDVRLADVLVSGRMVDGLSTRAMHTTSDFPHLLEAAGNRALLQRYEVQASVLKSLSAQRNARDFRQQSFIRPGEAPLLDKVLESGEIKNGTTSEDSRGLKIDTYGKMFTISRQALVNDDLGAFSDFLGVFAQSAAETEGNLFANLLLQNNRAGIVLSDGKPLFHSDRKNTNAAAGITVDSVGAARLLMRTHKNVNGTGTAGVVPAVLLVGPALETDAEKLVASITASNIGDTNPFAGKLRVLVENRIEGNGWYLFADPAQRPALMHGYLQDAPGPQVESQEGWRTLGTEFRCILDFGCAVNDWRSVYFNPGPNS</sequence>
<dbReference type="InterPro" id="IPR054613">
    <property type="entry name" value="Peptidase_S78_dom"/>
</dbReference>
<dbReference type="Proteomes" id="UP000294239">
    <property type="component" value="Unassembled WGS sequence"/>
</dbReference>
<protein>
    <recommendedName>
        <fullName evidence="5">Prohead serine protease domain-containing protein</fullName>
    </recommendedName>
</protein>
<gene>
    <name evidence="6" type="ORF">EYC79_03785</name>
</gene>
<evidence type="ECO:0000256" key="3">
    <source>
        <dbReference type="ARBA" id="ARBA00022801"/>
    </source>
</evidence>
<evidence type="ECO:0000313" key="6">
    <source>
        <dbReference type="EMBL" id="TBN16942.1"/>
    </source>
</evidence>
<feature type="domain" description="Prohead serine protease" evidence="5">
    <location>
        <begin position="93"/>
        <end position="165"/>
    </location>
</feature>
<keyword evidence="7" id="KW-1185">Reference proteome</keyword>
<organism evidence="6 7">
    <name type="scientific">Agrobacterium cavarae</name>
    <dbReference type="NCBI Taxonomy" id="2528239"/>
    <lineage>
        <taxon>Bacteria</taxon>
        <taxon>Pseudomonadati</taxon>
        <taxon>Pseudomonadota</taxon>
        <taxon>Alphaproteobacteria</taxon>
        <taxon>Hyphomicrobiales</taxon>
        <taxon>Rhizobiaceae</taxon>
        <taxon>Rhizobium/Agrobacterium group</taxon>
        <taxon>Agrobacterium</taxon>
    </lineage>
</organism>
<dbReference type="Pfam" id="PF04586">
    <property type="entry name" value="Peptidase_S78"/>
    <property type="match status" value="1"/>
</dbReference>
<feature type="compositionally biased region" description="Basic and acidic residues" evidence="4">
    <location>
        <begin position="194"/>
        <end position="203"/>
    </location>
</feature>